<dbReference type="Pfam" id="PF13460">
    <property type="entry name" value="NAD_binding_10"/>
    <property type="match status" value="1"/>
</dbReference>
<dbReference type="InterPro" id="IPR051606">
    <property type="entry name" value="Polyketide_Oxido-like"/>
</dbReference>
<dbReference type="OrthoDB" id="9780595at2"/>
<sequence length="218" mass="24632">MTNSKYTYLVFGATGRTGRHFVSIALNEGHKVTALVRNPEKVDTKNPDLKLIKGSVLDYQDFDKLLSGVDFVICMLGDAELQKTENVNAIFVEKLIPAMRRNGIRRLLYQAGGFTRPYKKSLPLMFWLLKQTLVRFAGLIGQHRDNEAVVKYLVENAADIEWMVHRAGIAGDGNSKGTLRRSKTKFSIATFADCARYNYELLKDDSAIHSCDLSYYVK</sequence>
<evidence type="ECO:0000313" key="3">
    <source>
        <dbReference type="Proteomes" id="UP000268007"/>
    </source>
</evidence>
<dbReference type="PANTHER" id="PTHR43355:SF2">
    <property type="entry name" value="FLAVIN REDUCTASE (NADPH)"/>
    <property type="match status" value="1"/>
</dbReference>
<proteinExistence type="predicted"/>
<feature type="domain" description="NAD(P)-binding" evidence="1">
    <location>
        <begin position="12"/>
        <end position="179"/>
    </location>
</feature>
<reference evidence="2 3" key="1">
    <citation type="submission" date="2018-10" db="EMBL/GenBank/DDBJ databases">
        <title>Genomic Encyclopedia of Archaeal and Bacterial Type Strains, Phase II (KMG-II): from individual species to whole genera.</title>
        <authorList>
            <person name="Goeker M."/>
        </authorList>
    </citation>
    <scope>NUCLEOTIDE SEQUENCE [LARGE SCALE GENOMIC DNA]</scope>
    <source>
        <strain evidence="2 3">DSM 18602</strain>
    </source>
</reference>
<dbReference type="Gene3D" id="3.40.50.720">
    <property type="entry name" value="NAD(P)-binding Rossmann-like Domain"/>
    <property type="match status" value="1"/>
</dbReference>
<protein>
    <submittedName>
        <fullName evidence="2">Putative NAD(P)-binding protein</fullName>
    </submittedName>
</protein>
<comment type="caution">
    <text evidence="2">The sequence shown here is derived from an EMBL/GenBank/DDBJ whole genome shotgun (WGS) entry which is preliminary data.</text>
</comment>
<dbReference type="Proteomes" id="UP000268007">
    <property type="component" value="Unassembled WGS sequence"/>
</dbReference>
<dbReference type="AlphaFoldDB" id="A0A495J5S9"/>
<gene>
    <name evidence="2" type="ORF">BDD43_4307</name>
</gene>
<evidence type="ECO:0000259" key="1">
    <source>
        <dbReference type="Pfam" id="PF13460"/>
    </source>
</evidence>
<dbReference type="GO" id="GO:0004074">
    <property type="term" value="F:biliverdin reductase [NAD(P)H] activity"/>
    <property type="evidence" value="ECO:0007669"/>
    <property type="project" value="TreeGrafter"/>
</dbReference>
<keyword evidence="3" id="KW-1185">Reference proteome</keyword>
<dbReference type="SUPFAM" id="SSF51735">
    <property type="entry name" value="NAD(P)-binding Rossmann-fold domains"/>
    <property type="match status" value="1"/>
</dbReference>
<dbReference type="RefSeq" id="WP_121199507.1">
    <property type="nucleotide sequence ID" value="NZ_RBKU01000001.1"/>
</dbReference>
<dbReference type="InterPro" id="IPR036291">
    <property type="entry name" value="NAD(P)-bd_dom_sf"/>
</dbReference>
<evidence type="ECO:0000313" key="2">
    <source>
        <dbReference type="EMBL" id="RKR84081.1"/>
    </source>
</evidence>
<accession>A0A495J5S9</accession>
<dbReference type="InterPro" id="IPR016040">
    <property type="entry name" value="NAD(P)-bd_dom"/>
</dbReference>
<dbReference type="GO" id="GO:0042602">
    <property type="term" value="F:riboflavin reductase (NADPH) activity"/>
    <property type="evidence" value="ECO:0007669"/>
    <property type="project" value="TreeGrafter"/>
</dbReference>
<dbReference type="EMBL" id="RBKU01000001">
    <property type="protein sequence ID" value="RKR84081.1"/>
    <property type="molecule type" value="Genomic_DNA"/>
</dbReference>
<organism evidence="2 3">
    <name type="scientific">Mucilaginibacter gracilis</name>
    <dbReference type="NCBI Taxonomy" id="423350"/>
    <lineage>
        <taxon>Bacteria</taxon>
        <taxon>Pseudomonadati</taxon>
        <taxon>Bacteroidota</taxon>
        <taxon>Sphingobacteriia</taxon>
        <taxon>Sphingobacteriales</taxon>
        <taxon>Sphingobacteriaceae</taxon>
        <taxon>Mucilaginibacter</taxon>
    </lineage>
</organism>
<name>A0A495J5S9_9SPHI</name>
<dbReference type="PANTHER" id="PTHR43355">
    <property type="entry name" value="FLAVIN REDUCTASE (NADPH)"/>
    <property type="match status" value="1"/>
</dbReference>